<feature type="transmembrane region" description="Helical" evidence="6">
    <location>
        <begin position="29"/>
        <end position="48"/>
    </location>
</feature>
<evidence type="ECO:0000256" key="1">
    <source>
        <dbReference type="ARBA" id="ARBA00004141"/>
    </source>
</evidence>
<dbReference type="Pfam" id="PF07690">
    <property type="entry name" value="MFS_1"/>
    <property type="match status" value="1"/>
</dbReference>
<evidence type="ECO:0000256" key="6">
    <source>
        <dbReference type="SAM" id="Phobius"/>
    </source>
</evidence>
<feature type="transmembrane region" description="Helical" evidence="6">
    <location>
        <begin position="57"/>
        <end position="76"/>
    </location>
</feature>
<keyword evidence="3 6" id="KW-0812">Transmembrane</keyword>
<evidence type="ECO:0000256" key="3">
    <source>
        <dbReference type="ARBA" id="ARBA00022692"/>
    </source>
</evidence>
<evidence type="ECO:0000256" key="4">
    <source>
        <dbReference type="ARBA" id="ARBA00022989"/>
    </source>
</evidence>
<keyword evidence="2" id="KW-0813">Transport</keyword>
<dbReference type="InterPro" id="IPR020846">
    <property type="entry name" value="MFS_dom"/>
</dbReference>
<evidence type="ECO:0000313" key="9">
    <source>
        <dbReference type="Proteomes" id="UP000515861"/>
    </source>
</evidence>
<feature type="transmembrane region" description="Helical" evidence="6">
    <location>
        <begin position="306"/>
        <end position="325"/>
    </location>
</feature>
<feature type="transmembrane region" description="Helical" evidence="6">
    <location>
        <begin position="115"/>
        <end position="137"/>
    </location>
</feature>
<feature type="transmembrane region" description="Helical" evidence="6">
    <location>
        <begin position="278"/>
        <end position="299"/>
    </location>
</feature>
<feature type="transmembrane region" description="Helical" evidence="6">
    <location>
        <begin position="331"/>
        <end position="348"/>
    </location>
</feature>
<feature type="domain" description="Major facilitator superfamily (MFS) profile" evidence="7">
    <location>
        <begin position="1"/>
        <end position="424"/>
    </location>
</feature>
<dbReference type="Proteomes" id="UP000515861">
    <property type="component" value="Chromosome"/>
</dbReference>
<evidence type="ECO:0000256" key="5">
    <source>
        <dbReference type="ARBA" id="ARBA00023136"/>
    </source>
</evidence>
<evidence type="ECO:0000259" key="7">
    <source>
        <dbReference type="PROSITE" id="PS50850"/>
    </source>
</evidence>
<keyword evidence="9" id="KW-1185">Reference proteome</keyword>
<feature type="transmembrane region" description="Helical" evidence="6">
    <location>
        <begin position="82"/>
        <end position="103"/>
    </location>
</feature>
<dbReference type="SUPFAM" id="SSF103473">
    <property type="entry name" value="MFS general substrate transporter"/>
    <property type="match status" value="1"/>
</dbReference>
<gene>
    <name evidence="8" type="ORF">H8M03_04570</name>
</gene>
<keyword evidence="5 6" id="KW-0472">Membrane</keyword>
<evidence type="ECO:0000256" key="2">
    <source>
        <dbReference type="ARBA" id="ARBA00022448"/>
    </source>
</evidence>
<name>A0A7G9L5U3_9SPHN</name>
<comment type="subcellular location">
    <subcellularLocation>
        <location evidence="1">Membrane</location>
        <topology evidence="1">Multi-pass membrane protein</topology>
    </subcellularLocation>
</comment>
<feature type="transmembrane region" description="Helical" evidence="6">
    <location>
        <begin position="369"/>
        <end position="394"/>
    </location>
</feature>
<feature type="transmembrane region" description="Helical" evidence="6">
    <location>
        <begin position="177"/>
        <end position="194"/>
    </location>
</feature>
<dbReference type="GO" id="GO:0022857">
    <property type="term" value="F:transmembrane transporter activity"/>
    <property type="evidence" value="ECO:0007669"/>
    <property type="project" value="InterPro"/>
</dbReference>
<feature type="transmembrane region" description="Helical" evidence="6">
    <location>
        <begin position="400"/>
        <end position="419"/>
    </location>
</feature>
<feature type="transmembrane region" description="Helical" evidence="6">
    <location>
        <begin position="143"/>
        <end position="165"/>
    </location>
</feature>
<dbReference type="PANTHER" id="PTHR42718:SF9">
    <property type="entry name" value="MAJOR FACILITATOR SUPERFAMILY MULTIDRUG TRANSPORTER MFSC"/>
    <property type="match status" value="1"/>
</dbReference>
<dbReference type="CDD" id="cd17321">
    <property type="entry name" value="MFS_MMR_MDR_like"/>
    <property type="match status" value="1"/>
</dbReference>
<sequence>MAVLDSAIANVALPTIAAQLGASPATSVWVINSYQLAITMLLLPLAALGDRIGYRRVYIPGLALFIVGSLACALSGNLELLIAARVFQGIGAACIMSMNAALVRATYPASMLGRGIGYNALVLSISAAAGPTLAAAILSVADWPWLFLINLPFGFAAMVLGYRALPATVGTGGRFDPLAAALVAATMGLIVFGAETATRSGLWAGLAMVAAGVGAGVLLVRRERGSATPSFPVDLLRNPNFSMSIATSTVCFAAQMMTFVTLPFLFQSVMGKSVFETGLLMTPWPIALGIVAPFAGRLADRIRPGLIGGVGLGLLAFGLLCMARLGPDPSAFAIAWRMALCGAGFGLFQSPNNRTIISSAPVARSGAAGGMLATARLLGQTIGAVAVAATFHLAGVEAGPGLLLAASIAAAAAAGLSLLRLRLPRQPVEA</sequence>
<proteinExistence type="predicted"/>
<dbReference type="GO" id="GO:0016020">
    <property type="term" value="C:membrane"/>
    <property type="evidence" value="ECO:0007669"/>
    <property type="project" value="UniProtKB-SubCell"/>
</dbReference>
<dbReference type="EMBL" id="CP060697">
    <property type="protein sequence ID" value="QNM83992.1"/>
    <property type="molecule type" value="Genomic_DNA"/>
</dbReference>
<evidence type="ECO:0000313" key="8">
    <source>
        <dbReference type="EMBL" id="QNM83992.1"/>
    </source>
</evidence>
<reference evidence="8 9" key="1">
    <citation type="submission" date="2020-08" db="EMBL/GenBank/DDBJ databases">
        <title>Sphingomonas sp. sand1-3 16S ribosomal RNA gene Genome sequencing and assembly.</title>
        <authorList>
            <person name="Kang M."/>
        </authorList>
    </citation>
    <scope>NUCLEOTIDE SEQUENCE [LARGE SCALE GENOMIC DNA]</scope>
    <source>
        <strain evidence="9">sand1-3</strain>
    </source>
</reference>
<dbReference type="KEGG" id="ssau:H8M03_04570"/>
<dbReference type="PROSITE" id="PS50850">
    <property type="entry name" value="MFS"/>
    <property type="match status" value="1"/>
</dbReference>
<feature type="transmembrane region" description="Helical" evidence="6">
    <location>
        <begin position="241"/>
        <end position="266"/>
    </location>
</feature>
<dbReference type="PANTHER" id="PTHR42718">
    <property type="entry name" value="MAJOR FACILITATOR SUPERFAMILY MULTIDRUG TRANSPORTER MFSC"/>
    <property type="match status" value="1"/>
</dbReference>
<keyword evidence="4 6" id="KW-1133">Transmembrane helix</keyword>
<accession>A0A7G9L5U3</accession>
<dbReference type="Gene3D" id="1.20.1250.20">
    <property type="entry name" value="MFS general substrate transporter like domains"/>
    <property type="match status" value="1"/>
</dbReference>
<feature type="transmembrane region" description="Helical" evidence="6">
    <location>
        <begin position="200"/>
        <end position="220"/>
    </location>
</feature>
<dbReference type="InterPro" id="IPR036259">
    <property type="entry name" value="MFS_trans_sf"/>
</dbReference>
<dbReference type="InterPro" id="IPR011701">
    <property type="entry name" value="MFS"/>
</dbReference>
<protein>
    <submittedName>
        <fullName evidence="8">MFS transporter</fullName>
    </submittedName>
</protein>
<dbReference type="AlphaFoldDB" id="A0A7G9L5U3"/>
<dbReference type="Gene3D" id="1.20.1720.10">
    <property type="entry name" value="Multidrug resistance protein D"/>
    <property type="match status" value="1"/>
</dbReference>
<organism evidence="8 9">
    <name type="scientific">Sphingomonas sabuli</name>
    <dbReference type="NCBI Taxonomy" id="2764186"/>
    <lineage>
        <taxon>Bacteria</taxon>
        <taxon>Pseudomonadati</taxon>
        <taxon>Pseudomonadota</taxon>
        <taxon>Alphaproteobacteria</taxon>
        <taxon>Sphingomonadales</taxon>
        <taxon>Sphingomonadaceae</taxon>
        <taxon>Sphingomonas</taxon>
    </lineage>
</organism>